<evidence type="ECO:0000256" key="5">
    <source>
        <dbReference type="SAM" id="SignalP"/>
    </source>
</evidence>
<reference evidence="7 8" key="1">
    <citation type="submission" date="2017-04" db="EMBL/GenBank/DDBJ databases">
        <title>Draft genome sequence of Zooshikella ganghwensis VG4 isolated from Red Sea sediments.</title>
        <authorList>
            <person name="Rehman Z."/>
            <person name="Alam I."/>
            <person name="Kamau A."/>
            <person name="Bajic V."/>
            <person name="Leiknes T."/>
        </authorList>
    </citation>
    <scope>NUCLEOTIDE SEQUENCE [LARGE SCALE GENOMIC DNA]</scope>
    <source>
        <strain evidence="7 8">VG4</strain>
    </source>
</reference>
<feature type="chain" id="PRO_5020344407" evidence="5">
    <location>
        <begin position="29"/>
        <end position="543"/>
    </location>
</feature>
<accession>A0A4P9VNU8</accession>
<evidence type="ECO:0000256" key="1">
    <source>
        <dbReference type="ARBA" id="ARBA00004196"/>
    </source>
</evidence>
<dbReference type="AlphaFoldDB" id="A0A4P9VNU8"/>
<evidence type="ECO:0000259" key="6">
    <source>
        <dbReference type="Pfam" id="PF00496"/>
    </source>
</evidence>
<sequence>MTLKSVFVAALAPLTLSTTLLFSQVTTAAEVPPGTKLAETQHLTRGIGAEPSSLDPHLVSGTPGGFVVRDLFEGLTTEDPDGKIIPGQAERWTISDDKKVYTFYLRKNLKWSNGDPVTAHDFVFSFRRAVDPNLASPYSWYIELIGIKNANEALRGKVKPDTIGVKAIDDTTLEITLNQPTPYFTKTLAHYTTYPVHQATVKKFGKKWTLPKNIVSNGPYKLTKWVVNERIESKRNPHYWDNKKTVIDRVTYYPIESSNTELDRYRAGELDITHTIAENHYKKLKKTIPDEVKTHGIVATYYYTLNLLKKPFDDVRVRKALSLAVDRDIIAKKVLGLGEIPAYNYIPPYVDGYEAVDSPYANMTQEERIKLAQKYLKEAGITEKNPLKFQVIYNTLEAHKKVAIALYSMWQKNLKHVKVEILNQEWKTFLTNKEEGNFVVARDGWNGDYNEASTMLSTLLSYSKQNYGRWNNKTFDQLFTKASVADNPSLYYQKAEKLIQEEMPIIPLYYYVSKNLVKPSIGGFTNRNPLDNFLSKDLYKIQL</sequence>
<dbReference type="CDD" id="cd08504">
    <property type="entry name" value="PBP2_OppA"/>
    <property type="match status" value="1"/>
</dbReference>
<dbReference type="FunFam" id="3.90.76.10:FF:000001">
    <property type="entry name" value="Oligopeptide ABC transporter substrate-binding protein"/>
    <property type="match status" value="1"/>
</dbReference>
<gene>
    <name evidence="7" type="ORF">B9G39_10290</name>
</gene>
<dbReference type="PIRSF" id="PIRSF002741">
    <property type="entry name" value="MppA"/>
    <property type="match status" value="1"/>
</dbReference>
<dbReference type="PANTHER" id="PTHR30290">
    <property type="entry name" value="PERIPLASMIC BINDING COMPONENT OF ABC TRANSPORTER"/>
    <property type="match status" value="1"/>
</dbReference>
<dbReference type="SUPFAM" id="SSF53850">
    <property type="entry name" value="Periplasmic binding protein-like II"/>
    <property type="match status" value="1"/>
</dbReference>
<dbReference type="PANTHER" id="PTHR30290:SF10">
    <property type="entry name" value="PERIPLASMIC OLIGOPEPTIDE-BINDING PROTEIN-RELATED"/>
    <property type="match status" value="1"/>
</dbReference>
<dbReference type="Pfam" id="PF00496">
    <property type="entry name" value="SBP_bac_5"/>
    <property type="match status" value="1"/>
</dbReference>
<dbReference type="FunFam" id="3.10.105.10:FF:000001">
    <property type="entry name" value="Oligopeptide ABC transporter, oligopeptide-binding protein"/>
    <property type="match status" value="1"/>
</dbReference>
<comment type="similarity">
    <text evidence="2">Belongs to the bacterial solute-binding protein 5 family.</text>
</comment>
<organism evidence="7 8">
    <name type="scientific">Zooshikella ganghwensis</name>
    <dbReference type="NCBI Taxonomy" id="202772"/>
    <lineage>
        <taxon>Bacteria</taxon>
        <taxon>Pseudomonadati</taxon>
        <taxon>Pseudomonadota</taxon>
        <taxon>Gammaproteobacteria</taxon>
        <taxon>Oceanospirillales</taxon>
        <taxon>Zooshikellaceae</taxon>
        <taxon>Zooshikella</taxon>
    </lineage>
</organism>
<dbReference type="GO" id="GO:0030288">
    <property type="term" value="C:outer membrane-bounded periplasmic space"/>
    <property type="evidence" value="ECO:0007669"/>
    <property type="project" value="TreeGrafter"/>
</dbReference>
<keyword evidence="4 5" id="KW-0732">Signal</keyword>
<dbReference type="Gene3D" id="3.10.105.10">
    <property type="entry name" value="Dipeptide-binding Protein, Domain 3"/>
    <property type="match status" value="1"/>
</dbReference>
<evidence type="ECO:0000256" key="2">
    <source>
        <dbReference type="ARBA" id="ARBA00005695"/>
    </source>
</evidence>
<dbReference type="EMBL" id="NDXW01000001">
    <property type="protein sequence ID" value="RDH43800.1"/>
    <property type="molecule type" value="Genomic_DNA"/>
</dbReference>
<evidence type="ECO:0000256" key="3">
    <source>
        <dbReference type="ARBA" id="ARBA00022448"/>
    </source>
</evidence>
<dbReference type="RefSeq" id="WP_094787047.1">
    <property type="nucleotide sequence ID" value="NZ_NDXW01000001.1"/>
</dbReference>
<comment type="caution">
    <text evidence="7">The sequence shown here is derived from an EMBL/GenBank/DDBJ whole genome shotgun (WGS) entry which is preliminary data.</text>
</comment>
<feature type="signal peptide" evidence="5">
    <location>
        <begin position="1"/>
        <end position="28"/>
    </location>
</feature>
<dbReference type="PROSITE" id="PS01040">
    <property type="entry name" value="SBP_BACTERIAL_5"/>
    <property type="match status" value="1"/>
</dbReference>
<dbReference type="GO" id="GO:1904680">
    <property type="term" value="F:peptide transmembrane transporter activity"/>
    <property type="evidence" value="ECO:0007669"/>
    <property type="project" value="TreeGrafter"/>
</dbReference>
<name>A0A4P9VNU8_9GAMM</name>
<keyword evidence="8" id="KW-1185">Reference proteome</keyword>
<dbReference type="GO" id="GO:0015833">
    <property type="term" value="P:peptide transport"/>
    <property type="evidence" value="ECO:0007669"/>
    <property type="project" value="TreeGrafter"/>
</dbReference>
<evidence type="ECO:0000313" key="7">
    <source>
        <dbReference type="EMBL" id="RDH43800.1"/>
    </source>
</evidence>
<feature type="domain" description="Solute-binding protein family 5" evidence="6">
    <location>
        <begin position="83"/>
        <end position="465"/>
    </location>
</feature>
<protein>
    <submittedName>
        <fullName evidence="7">Peptide ABC transporter substrate-binding protein</fullName>
    </submittedName>
</protein>
<keyword evidence="3" id="KW-0813">Transport</keyword>
<dbReference type="Gene3D" id="3.90.76.10">
    <property type="entry name" value="Dipeptide-binding Protein, Domain 1"/>
    <property type="match status" value="1"/>
</dbReference>
<comment type="subcellular location">
    <subcellularLocation>
        <location evidence="1">Cell envelope</location>
    </subcellularLocation>
</comment>
<dbReference type="Proteomes" id="UP000257039">
    <property type="component" value="Unassembled WGS sequence"/>
</dbReference>
<dbReference type="Gene3D" id="3.40.190.10">
    <property type="entry name" value="Periplasmic binding protein-like II"/>
    <property type="match status" value="1"/>
</dbReference>
<dbReference type="InterPro" id="IPR023765">
    <property type="entry name" value="SBP_5_CS"/>
</dbReference>
<evidence type="ECO:0000313" key="8">
    <source>
        <dbReference type="Proteomes" id="UP000257039"/>
    </source>
</evidence>
<dbReference type="InterPro" id="IPR000914">
    <property type="entry name" value="SBP_5_dom"/>
</dbReference>
<dbReference type="InterPro" id="IPR030678">
    <property type="entry name" value="Peptide/Ni-bd"/>
</dbReference>
<dbReference type="GO" id="GO:0043190">
    <property type="term" value="C:ATP-binding cassette (ABC) transporter complex"/>
    <property type="evidence" value="ECO:0007669"/>
    <property type="project" value="InterPro"/>
</dbReference>
<evidence type="ECO:0000256" key="4">
    <source>
        <dbReference type="ARBA" id="ARBA00022729"/>
    </source>
</evidence>
<dbReference type="InterPro" id="IPR039424">
    <property type="entry name" value="SBP_5"/>
</dbReference>
<proteinExistence type="inferred from homology"/>